<gene>
    <name evidence="2" type="ORF">CCO03_09595</name>
</gene>
<dbReference type="OrthoDB" id="5944985at2"/>
<feature type="compositionally biased region" description="Basic residues" evidence="1">
    <location>
        <begin position="240"/>
        <end position="251"/>
    </location>
</feature>
<dbReference type="SUPFAM" id="SSF109709">
    <property type="entry name" value="KorB DNA-binding domain-like"/>
    <property type="match status" value="1"/>
</dbReference>
<feature type="region of interest" description="Disordered" evidence="1">
    <location>
        <begin position="110"/>
        <end position="165"/>
    </location>
</feature>
<evidence type="ECO:0000313" key="3">
    <source>
        <dbReference type="Proteomes" id="UP000196138"/>
    </source>
</evidence>
<accession>A0A1Y0ENM6</accession>
<organism evidence="2 3">
    <name type="scientific">Comamonas serinivorans</name>
    <dbReference type="NCBI Taxonomy" id="1082851"/>
    <lineage>
        <taxon>Bacteria</taxon>
        <taxon>Pseudomonadati</taxon>
        <taxon>Pseudomonadota</taxon>
        <taxon>Betaproteobacteria</taxon>
        <taxon>Burkholderiales</taxon>
        <taxon>Comamonadaceae</taxon>
        <taxon>Comamonas</taxon>
    </lineage>
</organism>
<sequence length="306" mass="32511">MDIVVNEDLKAYIDPLTPDEHAALERSILAEGCRDALVLWGDLLVDGHNRYGICQKHGLPFSTVQATQFQTLEDVHLWMIDQHLGRRSISDFQRGVLALRKRDILESRLKAAQTQAAAPAPSQATDPADHGDDAPVAGDPPFDMDGPDRSGAAPAEAAAPTVAPVDTRLLTSREALAKAARISSSQVRMIEAIQSQAAPEVVAAVKSGDITLSTAAVVASLPADEQVQAAQGGAKELRQAAKRVREAKRKPKPESDTGDESQTDAADASDGAEDTVDSLRARVRELEAENAELRAQLALLQGAALA</sequence>
<keyword evidence="3" id="KW-1185">Reference proteome</keyword>
<dbReference type="RefSeq" id="WP_087280389.1">
    <property type="nucleotide sequence ID" value="NZ_CP021455.1"/>
</dbReference>
<dbReference type="KEGG" id="cser:CCO03_09595"/>
<dbReference type="EMBL" id="CP021455">
    <property type="protein sequence ID" value="ARU04902.1"/>
    <property type="molecule type" value="Genomic_DNA"/>
</dbReference>
<feature type="compositionally biased region" description="Low complexity" evidence="1">
    <location>
        <begin position="152"/>
        <end position="164"/>
    </location>
</feature>
<proteinExistence type="predicted"/>
<dbReference type="AlphaFoldDB" id="A0A1Y0ENM6"/>
<feature type="compositionally biased region" description="Low complexity" evidence="1">
    <location>
        <begin position="111"/>
        <end position="126"/>
    </location>
</feature>
<evidence type="ECO:0000313" key="2">
    <source>
        <dbReference type="EMBL" id="ARU04902.1"/>
    </source>
</evidence>
<name>A0A1Y0ENM6_9BURK</name>
<feature type="region of interest" description="Disordered" evidence="1">
    <location>
        <begin position="230"/>
        <end position="281"/>
    </location>
</feature>
<evidence type="ECO:0000256" key="1">
    <source>
        <dbReference type="SAM" id="MobiDB-lite"/>
    </source>
</evidence>
<dbReference type="Proteomes" id="UP000196138">
    <property type="component" value="Chromosome"/>
</dbReference>
<protein>
    <submittedName>
        <fullName evidence="2">Plasmid replication/partition related protein</fullName>
    </submittedName>
</protein>
<reference evidence="2 3" key="1">
    <citation type="submission" date="2017-05" db="EMBL/GenBank/DDBJ databases">
        <authorList>
            <person name="Song R."/>
            <person name="Chenine A.L."/>
            <person name="Ruprecht R.M."/>
        </authorList>
    </citation>
    <scope>NUCLEOTIDE SEQUENCE [LARGE SCALE GENOMIC DNA]</scope>
    <source>
        <strain evidence="2 3">DSM 26136</strain>
    </source>
</reference>